<dbReference type="PROSITE" id="PS50046">
    <property type="entry name" value="PHYTOCHROME_2"/>
    <property type="match status" value="1"/>
</dbReference>
<evidence type="ECO:0000256" key="4">
    <source>
        <dbReference type="ARBA" id="ARBA00022543"/>
    </source>
</evidence>
<dbReference type="EMBL" id="BMIB01000003">
    <property type="protein sequence ID" value="GGH74033.1"/>
    <property type="molecule type" value="Genomic_DNA"/>
</dbReference>
<gene>
    <name evidence="13" type="ORF">GCM10011379_36210</name>
</gene>
<dbReference type="Gene3D" id="1.10.287.130">
    <property type="match status" value="1"/>
</dbReference>
<evidence type="ECO:0000256" key="7">
    <source>
        <dbReference type="ARBA" id="ARBA00022679"/>
    </source>
</evidence>
<reference evidence="13" key="1">
    <citation type="journal article" date="2014" name="Int. J. Syst. Evol. Microbiol.">
        <title>Complete genome sequence of Corynebacterium casei LMG S-19264T (=DSM 44701T), isolated from a smear-ripened cheese.</title>
        <authorList>
            <consortium name="US DOE Joint Genome Institute (JGI-PGF)"/>
            <person name="Walter F."/>
            <person name="Albersmeier A."/>
            <person name="Kalinowski J."/>
            <person name="Ruckert C."/>
        </authorList>
    </citation>
    <scope>NUCLEOTIDE SEQUENCE</scope>
    <source>
        <strain evidence="13">CGMCC 1.15290</strain>
    </source>
</reference>
<feature type="domain" description="Histidine kinase" evidence="12">
    <location>
        <begin position="546"/>
        <end position="769"/>
    </location>
</feature>
<evidence type="ECO:0000256" key="2">
    <source>
        <dbReference type="ARBA" id="ARBA00006402"/>
    </source>
</evidence>
<dbReference type="GO" id="GO:0009584">
    <property type="term" value="P:detection of visible light"/>
    <property type="evidence" value="ECO:0007669"/>
    <property type="project" value="InterPro"/>
</dbReference>
<sequence>MPIFTPKQVREGMNIRDIVNRDNINLQNCESEPIHIPGCIQEHGFLLGVHSTALQITYCSANTERFTGHTPEAMLGKGFEEVFSSAAAAQLQAFVNNPRYDQSQPLVFTINHIQYNTQPHLSGDVIVLEFEPFPDGSLALPDLYRQTQKLVTYLQNAENLRQLSHSIAAETRTITGYDRVMIYRFDKDYNGEVFAESKRDDLLPLLGHNYPHTDIPAQARELYLKNMLRMIADVDYTPVPILTRATDATHASLDLSYSVLRSVSPIHIEYLKNMGVKATLTISLIQDGRLWGMIACHHYSPLNIPHFTRLSALLQGYFFTSQIKVRELADQYEQSKEINDCMQQLLEALSADENFILHQHHNPDLYTCINAGGIAIQHGNHLYTGGLVPDEAAIQQLATWLKIHAPQGRYSTDRLIEAYPAAQHLSHAAAGIIYHELSAQADSYVIWFRPEMVKAINWAGNPSKGIVMDSNGARLSPRKSFELWKEEVKNQSMEWTRPERDAAAQLAYNLQKQVYLLRIRQEEERYRRLTIQLQAANAELENFNWISAHDLKEPLRKIQVFASRTFYGETSLEVYKDSLLRIQNSAHRIQLLLDSMLSFADMRSSGEVRDTISVQQLLQQTIDKFTGQIAETNATIILPENLPALYVIPRQAEQLFTHLISNALKFRKPAVAPQLVIDYRQNPAPPHKANGSTALTYHTFSFADNGTGFDNRFTETIFRIFQILNRTQDYTNVGIGLAICKKIMDNHEGFITASSCEGEGSVFKVYFPA</sequence>
<dbReference type="Pfam" id="PF00360">
    <property type="entry name" value="PHY"/>
    <property type="match status" value="1"/>
</dbReference>
<keyword evidence="10" id="KW-0675">Receptor</keyword>
<dbReference type="CDD" id="cd00082">
    <property type="entry name" value="HisKA"/>
    <property type="match status" value="1"/>
</dbReference>
<protein>
    <recommendedName>
        <fullName evidence="3">histidine kinase</fullName>
        <ecNumber evidence="3">2.7.13.3</ecNumber>
    </recommendedName>
</protein>
<dbReference type="GO" id="GO:0006355">
    <property type="term" value="P:regulation of DNA-templated transcription"/>
    <property type="evidence" value="ECO:0007669"/>
    <property type="project" value="InterPro"/>
</dbReference>
<evidence type="ECO:0000259" key="11">
    <source>
        <dbReference type="PROSITE" id="PS50046"/>
    </source>
</evidence>
<dbReference type="SUPFAM" id="SSF47384">
    <property type="entry name" value="Homodimeric domain of signal transducing histidine kinase"/>
    <property type="match status" value="1"/>
</dbReference>
<dbReference type="InterPro" id="IPR005467">
    <property type="entry name" value="His_kinase_dom"/>
</dbReference>
<dbReference type="PROSITE" id="PS50109">
    <property type="entry name" value="HIS_KIN"/>
    <property type="match status" value="1"/>
</dbReference>
<dbReference type="PANTHER" id="PTHR43304:SF1">
    <property type="entry name" value="PAC DOMAIN-CONTAINING PROTEIN"/>
    <property type="match status" value="1"/>
</dbReference>
<evidence type="ECO:0000256" key="9">
    <source>
        <dbReference type="ARBA" id="ARBA00022991"/>
    </source>
</evidence>
<evidence type="ECO:0000256" key="5">
    <source>
        <dbReference type="ARBA" id="ARBA00022553"/>
    </source>
</evidence>
<dbReference type="GO" id="GO:0009881">
    <property type="term" value="F:photoreceptor activity"/>
    <property type="evidence" value="ECO:0007669"/>
    <property type="project" value="UniProtKB-KW"/>
</dbReference>
<dbReference type="EC" id="2.7.13.3" evidence="3"/>
<dbReference type="Gene3D" id="3.30.565.10">
    <property type="entry name" value="Histidine kinase-like ATPase, C-terminal domain"/>
    <property type="match status" value="1"/>
</dbReference>
<evidence type="ECO:0000256" key="6">
    <source>
        <dbReference type="ARBA" id="ARBA00022606"/>
    </source>
</evidence>
<dbReference type="SMART" id="SM00387">
    <property type="entry name" value="HATPase_c"/>
    <property type="match status" value="1"/>
</dbReference>
<reference evidence="13" key="2">
    <citation type="submission" date="2020-09" db="EMBL/GenBank/DDBJ databases">
        <authorList>
            <person name="Sun Q."/>
            <person name="Zhou Y."/>
        </authorList>
    </citation>
    <scope>NUCLEOTIDE SEQUENCE</scope>
    <source>
        <strain evidence="13">CGMCC 1.15290</strain>
    </source>
</reference>
<dbReference type="SMART" id="SM00065">
    <property type="entry name" value="GAF"/>
    <property type="match status" value="1"/>
</dbReference>
<dbReference type="Gene3D" id="3.30.450.20">
    <property type="entry name" value="PAS domain"/>
    <property type="match status" value="1"/>
</dbReference>
<keyword evidence="8 13" id="KW-0418">Kinase</keyword>
<dbReference type="Gene3D" id="3.30.450.40">
    <property type="match status" value="1"/>
</dbReference>
<evidence type="ECO:0000256" key="3">
    <source>
        <dbReference type="ARBA" id="ARBA00012438"/>
    </source>
</evidence>
<dbReference type="InterPro" id="IPR001294">
    <property type="entry name" value="Phytochrome"/>
</dbReference>
<evidence type="ECO:0000256" key="8">
    <source>
        <dbReference type="ARBA" id="ARBA00022777"/>
    </source>
</evidence>
<dbReference type="InterPro" id="IPR043150">
    <property type="entry name" value="Phytochrome_PHY_sf"/>
</dbReference>
<dbReference type="InterPro" id="IPR036097">
    <property type="entry name" value="HisK_dim/P_sf"/>
</dbReference>
<dbReference type="InterPro" id="IPR052162">
    <property type="entry name" value="Sensor_kinase/Photoreceptor"/>
</dbReference>
<dbReference type="Proteomes" id="UP000627292">
    <property type="component" value="Unassembled WGS sequence"/>
</dbReference>
<evidence type="ECO:0000256" key="10">
    <source>
        <dbReference type="ARBA" id="ARBA00023170"/>
    </source>
</evidence>
<dbReference type="SUPFAM" id="SSF55874">
    <property type="entry name" value="ATPase domain of HSP90 chaperone/DNA topoisomerase II/histidine kinase"/>
    <property type="match status" value="1"/>
</dbReference>
<keyword evidence="7" id="KW-0808">Transferase</keyword>
<dbReference type="PANTHER" id="PTHR43304">
    <property type="entry name" value="PHYTOCHROME-LIKE PROTEIN CPH1"/>
    <property type="match status" value="1"/>
</dbReference>
<keyword evidence="5" id="KW-0597">Phosphoprotein</keyword>
<comment type="catalytic activity">
    <reaction evidence="1">
        <text>ATP + protein L-histidine = ADP + protein N-phospho-L-histidine.</text>
        <dbReference type="EC" id="2.7.13.3"/>
    </reaction>
</comment>
<dbReference type="InterPro" id="IPR016132">
    <property type="entry name" value="Phyto_chromo_attachment"/>
</dbReference>
<dbReference type="PRINTS" id="PR01033">
    <property type="entry name" value="PHYTOCHROME"/>
</dbReference>
<evidence type="ECO:0000259" key="12">
    <source>
        <dbReference type="PROSITE" id="PS50109"/>
    </source>
</evidence>
<dbReference type="InterPro" id="IPR003018">
    <property type="entry name" value="GAF"/>
</dbReference>
<comment type="caution">
    <text evidence="13">The sequence shown here is derived from an EMBL/GenBank/DDBJ whole genome shotgun (WGS) entry which is preliminary data.</text>
</comment>
<dbReference type="InterPro" id="IPR029016">
    <property type="entry name" value="GAF-like_dom_sf"/>
</dbReference>
<keyword evidence="14" id="KW-1185">Reference proteome</keyword>
<dbReference type="SUPFAM" id="SSF55781">
    <property type="entry name" value="GAF domain-like"/>
    <property type="match status" value="2"/>
</dbReference>
<dbReference type="AlphaFoldDB" id="A0A917MX83"/>
<dbReference type="Pfam" id="PF02518">
    <property type="entry name" value="HATPase_c"/>
    <property type="match status" value="1"/>
</dbReference>
<dbReference type="InterPro" id="IPR003661">
    <property type="entry name" value="HisK_dim/P_dom"/>
</dbReference>
<dbReference type="InterPro" id="IPR036890">
    <property type="entry name" value="HATPase_C_sf"/>
</dbReference>
<dbReference type="InterPro" id="IPR013654">
    <property type="entry name" value="PAS_2"/>
</dbReference>
<dbReference type="InterPro" id="IPR003594">
    <property type="entry name" value="HATPase_dom"/>
</dbReference>
<dbReference type="InterPro" id="IPR013515">
    <property type="entry name" value="Phytochrome_cen-reg"/>
</dbReference>
<dbReference type="InterPro" id="IPR035965">
    <property type="entry name" value="PAS-like_dom_sf"/>
</dbReference>
<keyword evidence="4" id="KW-0600">Photoreceptor protein</keyword>
<dbReference type="GO" id="GO:0000155">
    <property type="term" value="F:phosphorelay sensor kinase activity"/>
    <property type="evidence" value="ECO:0007669"/>
    <property type="project" value="InterPro"/>
</dbReference>
<dbReference type="Pfam" id="PF08446">
    <property type="entry name" value="PAS_2"/>
    <property type="match status" value="1"/>
</dbReference>
<comment type="similarity">
    <text evidence="2">In the N-terminal section; belongs to the phytochrome family.</text>
</comment>
<evidence type="ECO:0000313" key="14">
    <source>
        <dbReference type="Proteomes" id="UP000627292"/>
    </source>
</evidence>
<evidence type="ECO:0000313" key="13">
    <source>
        <dbReference type="EMBL" id="GGH74033.1"/>
    </source>
</evidence>
<keyword evidence="9" id="KW-0157">Chromophore</keyword>
<dbReference type="Pfam" id="PF01590">
    <property type="entry name" value="GAF"/>
    <property type="match status" value="1"/>
</dbReference>
<dbReference type="Gene3D" id="3.30.450.270">
    <property type="match status" value="1"/>
</dbReference>
<proteinExistence type="inferred from homology"/>
<dbReference type="SUPFAM" id="SSF55785">
    <property type="entry name" value="PYP-like sensor domain (PAS domain)"/>
    <property type="match status" value="1"/>
</dbReference>
<keyword evidence="6" id="KW-0716">Sensory transduction</keyword>
<feature type="domain" description="Phytochrome chromophore attachment site" evidence="11">
    <location>
        <begin position="159"/>
        <end position="301"/>
    </location>
</feature>
<accession>A0A917MX83</accession>
<evidence type="ECO:0000256" key="1">
    <source>
        <dbReference type="ARBA" id="ARBA00000085"/>
    </source>
</evidence>
<organism evidence="13 14">
    <name type="scientific">Filimonas zeae</name>
    <dbReference type="NCBI Taxonomy" id="1737353"/>
    <lineage>
        <taxon>Bacteria</taxon>
        <taxon>Pseudomonadati</taxon>
        <taxon>Bacteroidota</taxon>
        <taxon>Chitinophagia</taxon>
        <taxon>Chitinophagales</taxon>
        <taxon>Chitinophagaceae</taxon>
        <taxon>Filimonas</taxon>
    </lineage>
</organism>
<name>A0A917MX83_9BACT</name>